<dbReference type="SUPFAM" id="SSF55961">
    <property type="entry name" value="Bet v1-like"/>
    <property type="match status" value="1"/>
</dbReference>
<evidence type="ECO:0000259" key="2">
    <source>
        <dbReference type="Pfam" id="PF03364"/>
    </source>
</evidence>
<feature type="domain" description="Coenzyme Q-binding protein COQ10 START" evidence="2">
    <location>
        <begin position="121"/>
        <end position="241"/>
    </location>
</feature>
<dbReference type="RefSeq" id="WP_259863598.1">
    <property type="nucleotide sequence ID" value="NZ_BAAAST010000014.1"/>
</dbReference>
<sequence>MAGQSSPQAAGGIREKLTELLMRELRNLASAAGQRSIGAVGQKVSSVTDRLTEYAKGQGRPGLVAALTGTQKRAEGKSRLRAAFSGGLAGIKEKFKGLFGRGKGKRAKKLKLTNIEEALDVGVPVRVAYNEWTQYENFPSFMKKVQSVDRPADEKTNWKAKIFWSQRQWEATTIQQVPDHNIVWRSKGPKGHVDGSVTFHELAPDMTRILLVMEYYPKGLFERTGNLWRAQGRRARLELKHFRRHLMTQAILNPDEVEGWRGEIRDGQVVKDHETAMNEAQEAREREQGGPEDRAPDEHTEHEGEHKEEEEVPQERQARPARPGQDAARTR</sequence>
<evidence type="ECO:0000313" key="4">
    <source>
        <dbReference type="Proteomes" id="UP001059617"/>
    </source>
</evidence>
<gene>
    <name evidence="3" type="ORF">Dfulv_15035</name>
</gene>
<name>A0ABY5W831_9ACTN</name>
<feature type="compositionally biased region" description="Basic and acidic residues" evidence="1">
    <location>
        <begin position="275"/>
        <end position="318"/>
    </location>
</feature>
<dbReference type="PANTHER" id="PTHR33824:SF7">
    <property type="entry name" value="POLYKETIDE CYCLASE_DEHYDRASE AND LIPID TRANSPORT SUPERFAMILY PROTEIN"/>
    <property type="match status" value="1"/>
</dbReference>
<dbReference type="InterPro" id="IPR047137">
    <property type="entry name" value="ORF3"/>
</dbReference>
<proteinExistence type="predicted"/>
<evidence type="ECO:0000256" key="1">
    <source>
        <dbReference type="SAM" id="MobiDB-lite"/>
    </source>
</evidence>
<dbReference type="CDD" id="cd07817">
    <property type="entry name" value="SRPBCC_8"/>
    <property type="match status" value="1"/>
</dbReference>
<dbReference type="Gene3D" id="3.30.530.20">
    <property type="match status" value="1"/>
</dbReference>
<protein>
    <submittedName>
        <fullName evidence="3">SRPBCC family protein</fullName>
    </submittedName>
</protein>
<reference evidence="3" key="1">
    <citation type="submission" date="2021-04" db="EMBL/GenBank/DDBJ databases">
        <authorList>
            <person name="Hartkoorn R.C."/>
            <person name="Beaudoing E."/>
            <person name="Hot D."/>
        </authorList>
    </citation>
    <scope>NUCLEOTIDE SEQUENCE</scope>
    <source>
        <strain evidence="3">NRRL B-16292</strain>
    </source>
</reference>
<dbReference type="EMBL" id="CP073720">
    <property type="protein sequence ID" value="UWP85476.1"/>
    <property type="molecule type" value="Genomic_DNA"/>
</dbReference>
<feature type="region of interest" description="Disordered" evidence="1">
    <location>
        <begin position="275"/>
        <end position="331"/>
    </location>
</feature>
<keyword evidence="4" id="KW-1185">Reference proteome</keyword>
<dbReference type="Pfam" id="PF03364">
    <property type="entry name" value="Polyketide_cyc"/>
    <property type="match status" value="1"/>
</dbReference>
<organism evidence="3 4">
    <name type="scientific">Dactylosporangium fulvum</name>
    <dbReference type="NCBI Taxonomy" id="53359"/>
    <lineage>
        <taxon>Bacteria</taxon>
        <taxon>Bacillati</taxon>
        <taxon>Actinomycetota</taxon>
        <taxon>Actinomycetes</taxon>
        <taxon>Micromonosporales</taxon>
        <taxon>Micromonosporaceae</taxon>
        <taxon>Dactylosporangium</taxon>
    </lineage>
</organism>
<accession>A0ABY5W831</accession>
<dbReference type="InterPro" id="IPR023393">
    <property type="entry name" value="START-like_dom_sf"/>
</dbReference>
<dbReference type="InterPro" id="IPR005031">
    <property type="entry name" value="COQ10_START"/>
</dbReference>
<reference evidence="3" key="2">
    <citation type="submission" date="2022-09" db="EMBL/GenBank/DDBJ databases">
        <title>Biosynthetic gene clusters of Dactylosporangioum fulvum.</title>
        <authorList>
            <person name="Caradec T."/>
        </authorList>
    </citation>
    <scope>NUCLEOTIDE SEQUENCE</scope>
    <source>
        <strain evidence="3">NRRL B-16292</strain>
    </source>
</reference>
<dbReference type="Proteomes" id="UP001059617">
    <property type="component" value="Chromosome"/>
</dbReference>
<dbReference type="PANTHER" id="PTHR33824">
    <property type="entry name" value="POLYKETIDE CYCLASE/DEHYDRASE AND LIPID TRANSPORT SUPERFAMILY PROTEIN"/>
    <property type="match status" value="1"/>
</dbReference>
<evidence type="ECO:0000313" key="3">
    <source>
        <dbReference type="EMBL" id="UWP85476.1"/>
    </source>
</evidence>